<feature type="region of interest" description="Disordered" evidence="2">
    <location>
        <begin position="1"/>
        <end position="59"/>
    </location>
</feature>
<dbReference type="EMBL" id="JACVVK020000052">
    <property type="protein sequence ID" value="KAK7498255.1"/>
    <property type="molecule type" value="Genomic_DNA"/>
</dbReference>
<comment type="caution">
    <text evidence="3">The sequence shown here is derived from an EMBL/GenBank/DDBJ whole genome shotgun (WGS) entry which is preliminary data.</text>
</comment>
<feature type="compositionally biased region" description="Polar residues" evidence="2">
    <location>
        <begin position="10"/>
        <end position="22"/>
    </location>
</feature>
<dbReference type="Proteomes" id="UP001519460">
    <property type="component" value="Unassembled WGS sequence"/>
</dbReference>
<feature type="coiled-coil region" evidence="1">
    <location>
        <begin position="82"/>
        <end position="138"/>
    </location>
</feature>
<name>A0ABD0LFS9_9CAEN</name>
<proteinExistence type="predicted"/>
<evidence type="ECO:0000313" key="4">
    <source>
        <dbReference type="Proteomes" id="UP001519460"/>
    </source>
</evidence>
<keyword evidence="1" id="KW-0175">Coiled coil</keyword>
<sequence>MDDSVLERNLSFTPLPGTSSSSAEHEDVNTTPEEAADSGPWQSPVTDSNPERFSWERPPTLDRQSLTAAACIHQARAMQETVRERDRQIRILRRELMKVNEENYRLVKELEGYRGKNREELYRENKTLREHLKRVVKENITLRGQQRMLKNPRVSNSHAAPV</sequence>
<evidence type="ECO:0000256" key="1">
    <source>
        <dbReference type="SAM" id="Coils"/>
    </source>
</evidence>
<evidence type="ECO:0008006" key="5">
    <source>
        <dbReference type="Google" id="ProtNLM"/>
    </source>
</evidence>
<reference evidence="3 4" key="1">
    <citation type="journal article" date="2023" name="Sci. Data">
        <title>Genome assembly of the Korean intertidal mud-creeper Batillaria attramentaria.</title>
        <authorList>
            <person name="Patra A.K."/>
            <person name="Ho P.T."/>
            <person name="Jun S."/>
            <person name="Lee S.J."/>
            <person name="Kim Y."/>
            <person name="Won Y.J."/>
        </authorList>
    </citation>
    <scope>NUCLEOTIDE SEQUENCE [LARGE SCALE GENOMIC DNA]</scope>
    <source>
        <strain evidence="3">Wonlab-2016</strain>
    </source>
</reference>
<accession>A0ABD0LFS9</accession>
<evidence type="ECO:0000313" key="3">
    <source>
        <dbReference type="EMBL" id="KAK7498255.1"/>
    </source>
</evidence>
<organism evidence="3 4">
    <name type="scientific">Batillaria attramentaria</name>
    <dbReference type="NCBI Taxonomy" id="370345"/>
    <lineage>
        <taxon>Eukaryota</taxon>
        <taxon>Metazoa</taxon>
        <taxon>Spiralia</taxon>
        <taxon>Lophotrochozoa</taxon>
        <taxon>Mollusca</taxon>
        <taxon>Gastropoda</taxon>
        <taxon>Caenogastropoda</taxon>
        <taxon>Sorbeoconcha</taxon>
        <taxon>Cerithioidea</taxon>
        <taxon>Batillariidae</taxon>
        <taxon>Batillaria</taxon>
    </lineage>
</organism>
<gene>
    <name evidence="3" type="ORF">BaRGS_00010515</name>
</gene>
<evidence type="ECO:0000256" key="2">
    <source>
        <dbReference type="SAM" id="MobiDB-lite"/>
    </source>
</evidence>
<dbReference type="AlphaFoldDB" id="A0ABD0LFS9"/>
<keyword evidence="4" id="KW-1185">Reference proteome</keyword>
<protein>
    <recommendedName>
        <fullName evidence="5">BZIP domain-containing protein</fullName>
    </recommendedName>
</protein>